<gene>
    <name evidence="2" type="ORF">SARC_01140</name>
</gene>
<dbReference type="SUPFAM" id="SSF48208">
    <property type="entry name" value="Six-hairpin glycosidases"/>
    <property type="match status" value="1"/>
</dbReference>
<dbReference type="EMBL" id="KQ241639">
    <property type="protein sequence ID" value="KNC86720.1"/>
    <property type="molecule type" value="Genomic_DNA"/>
</dbReference>
<dbReference type="PANTHER" id="PTHR12654:SF0">
    <property type="entry name" value="NON-LYSOSOMAL GLUCOSYLCERAMIDASE"/>
    <property type="match status" value="1"/>
</dbReference>
<organism evidence="2 3">
    <name type="scientific">Sphaeroforma arctica JP610</name>
    <dbReference type="NCBI Taxonomy" id="667725"/>
    <lineage>
        <taxon>Eukaryota</taxon>
        <taxon>Ichthyosporea</taxon>
        <taxon>Ichthyophonida</taxon>
        <taxon>Sphaeroforma</taxon>
    </lineage>
</organism>
<dbReference type="InterPro" id="IPR012341">
    <property type="entry name" value="6hp_glycosidase-like_sf"/>
</dbReference>
<reference evidence="2 3" key="1">
    <citation type="submission" date="2011-02" db="EMBL/GenBank/DDBJ databases">
        <title>The Genome Sequence of Sphaeroforma arctica JP610.</title>
        <authorList>
            <consortium name="The Broad Institute Genome Sequencing Platform"/>
            <person name="Russ C."/>
            <person name="Cuomo C."/>
            <person name="Young S.K."/>
            <person name="Zeng Q."/>
            <person name="Gargeya S."/>
            <person name="Alvarado L."/>
            <person name="Berlin A."/>
            <person name="Chapman S.B."/>
            <person name="Chen Z."/>
            <person name="Freedman E."/>
            <person name="Gellesch M."/>
            <person name="Goldberg J."/>
            <person name="Griggs A."/>
            <person name="Gujja S."/>
            <person name="Heilman E."/>
            <person name="Heiman D."/>
            <person name="Howarth C."/>
            <person name="Mehta T."/>
            <person name="Neiman D."/>
            <person name="Pearson M."/>
            <person name="Roberts A."/>
            <person name="Saif S."/>
            <person name="Shea T."/>
            <person name="Shenoy N."/>
            <person name="Sisk P."/>
            <person name="Stolte C."/>
            <person name="Sykes S."/>
            <person name="White J."/>
            <person name="Yandava C."/>
            <person name="Burger G."/>
            <person name="Gray M.W."/>
            <person name="Holland P.W.H."/>
            <person name="King N."/>
            <person name="Lang F.B.F."/>
            <person name="Roger A.J."/>
            <person name="Ruiz-Trillo I."/>
            <person name="Haas B."/>
            <person name="Nusbaum C."/>
            <person name="Birren B."/>
        </authorList>
    </citation>
    <scope>NUCLEOTIDE SEQUENCE [LARGE SCALE GENOMIC DNA]</scope>
    <source>
        <strain evidence="2 3">JP610</strain>
    </source>
</reference>
<dbReference type="eggNOG" id="KOG2119">
    <property type="taxonomic scope" value="Eukaryota"/>
</dbReference>
<dbReference type="InterPro" id="IPR006775">
    <property type="entry name" value="GH116_catalytic"/>
</dbReference>
<dbReference type="Gene3D" id="1.50.10.10">
    <property type="match status" value="1"/>
</dbReference>
<dbReference type="PANTHER" id="PTHR12654">
    <property type="entry name" value="BILE ACID BETA-GLUCOSIDASE-RELATED"/>
    <property type="match status" value="1"/>
</dbReference>
<proteinExistence type="predicted"/>
<protein>
    <recommendedName>
        <fullName evidence="1">Glycosyl-hydrolase family 116 catalytic region domain-containing protein</fullName>
    </recommendedName>
</protein>
<dbReference type="GeneID" id="25901644"/>
<dbReference type="InterPro" id="IPR008928">
    <property type="entry name" value="6-hairpin_glycosidase_sf"/>
</dbReference>
<dbReference type="GO" id="GO:0005975">
    <property type="term" value="P:carbohydrate metabolic process"/>
    <property type="evidence" value="ECO:0007669"/>
    <property type="project" value="InterPro"/>
</dbReference>
<evidence type="ECO:0000259" key="1">
    <source>
        <dbReference type="Pfam" id="PF04685"/>
    </source>
</evidence>
<evidence type="ECO:0000313" key="2">
    <source>
        <dbReference type="EMBL" id="KNC86720.1"/>
    </source>
</evidence>
<evidence type="ECO:0000313" key="3">
    <source>
        <dbReference type="Proteomes" id="UP000054560"/>
    </source>
</evidence>
<keyword evidence="3" id="KW-1185">Reference proteome</keyword>
<dbReference type="RefSeq" id="XP_014160622.1">
    <property type="nucleotide sequence ID" value="XM_014305147.1"/>
</dbReference>
<dbReference type="GO" id="GO:0008422">
    <property type="term" value="F:beta-glucosidase activity"/>
    <property type="evidence" value="ECO:0007669"/>
    <property type="project" value="TreeGrafter"/>
</dbReference>
<name>A0A0L0GCI4_9EUKA</name>
<dbReference type="OrthoDB" id="730489at2759"/>
<dbReference type="Pfam" id="PF04685">
    <property type="entry name" value="DUF608"/>
    <property type="match status" value="1"/>
</dbReference>
<dbReference type="AlphaFoldDB" id="A0A0L0GCI4"/>
<dbReference type="Proteomes" id="UP000054560">
    <property type="component" value="Unassembled WGS sequence"/>
</dbReference>
<accession>A0A0L0GCI4</accession>
<feature type="domain" description="Glycosyl-hydrolase family 116 catalytic region" evidence="1">
    <location>
        <begin position="1"/>
        <end position="238"/>
    </location>
</feature>
<sequence>MAFLLKYDKDNDGVIENENFADQTYDVWLVDGVSAYCGGLWVGATTVMAEAAKVLSSNGRTLATAEDVTKWSDMAAKGKAVYDKKLWNGKYYNYDESNSAHNDSIQSDQCAAHFYLQASGVPSFCESEKVQSALKTVFSHNVMQTAGGTMGAINGCRPNGSPDYASMQSVEIWTGVTYQVAAGMIQEGLVEEGFKTAKGVYDYVWLKSGMAFQTPEGYFPNGNYRSLCYMRPLSIWAMQHVWEQRKSKKSKAATAAVEPSEATA</sequence>
<dbReference type="InterPro" id="IPR052566">
    <property type="entry name" value="Non-lysos_glucosylceramidase"/>
</dbReference>
<dbReference type="STRING" id="667725.A0A0L0GCI4"/>